<dbReference type="Gramene" id="Psat0s2178g0120.2">
    <property type="protein sequence ID" value="Psat0s2178g0120.2.cds"/>
    <property type="gene ID" value="Psat0s2178g0120"/>
</dbReference>
<gene>
    <name evidence="1" type="ORF">KIW84_040488</name>
</gene>
<dbReference type="Gramene" id="Psat0s2178g0120.1">
    <property type="protein sequence ID" value="Psat0s2178g0120.1.cds"/>
    <property type="gene ID" value="Psat0s2178g0120"/>
</dbReference>
<reference evidence="1 2" key="1">
    <citation type="journal article" date="2022" name="Nat. Genet.">
        <title>Improved pea reference genome and pan-genome highlight genomic features and evolutionary characteristics.</title>
        <authorList>
            <person name="Yang T."/>
            <person name="Liu R."/>
            <person name="Luo Y."/>
            <person name="Hu S."/>
            <person name="Wang D."/>
            <person name="Wang C."/>
            <person name="Pandey M.K."/>
            <person name="Ge S."/>
            <person name="Xu Q."/>
            <person name="Li N."/>
            <person name="Li G."/>
            <person name="Huang Y."/>
            <person name="Saxena R.K."/>
            <person name="Ji Y."/>
            <person name="Li M."/>
            <person name="Yan X."/>
            <person name="He Y."/>
            <person name="Liu Y."/>
            <person name="Wang X."/>
            <person name="Xiang C."/>
            <person name="Varshney R.K."/>
            <person name="Ding H."/>
            <person name="Gao S."/>
            <person name="Zong X."/>
        </authorList>
    </citation>
    <scope>NUCLEOTIDE SEQUENCE [LARGE SCALE GENOMIC DNA]</scope>
    <source>
        <strain evidence="1 2">cv. Zhongwan 6</strain>
    </source>
</reference>
<name>A0A9D4X7E7_PEA</name>
<dbReference type="Gramene" id="Psat04G0048800-T1">
    <property type="protein sequence ID" value="KAI5415047.1"/>
    <property type="gene ID" value="KIW84_040488"/>
</dbReference>
<evidence type="ECO:0000313" key="1">
    <source>
        <dbReference type="EMBL" id="KAI5415047.1"/>
    </source>
</evidence>
<keyword evidence="2" id="KW-1185">Reference proteome</keyword>
<protein>
    <submittedName>
        <fullName evidence="1">Uncharacterized protein</fullName>
    </submittedName>
</protein>
<dbReference type="Gramene" id="Psat0s2178g0120.3">
    <property type="protein sequence ID" value="Psat0s2178g0120.3.cds"/>
    <property type="gene ID" value="Psat0s2178g0120"/>
</dbReference>
<sequence>MCGSIIESIMDKKQLDRNNIESIKKTMQMHEDIFKHQVRELHRIYDVQKMLMNELRNKIRQQSFWSPMNDIDKQISRGFDLEKPAAENTLIGSSFCINEGEVGTSSYTAAFQNCNEEMEVDLTLSIGGSKVKNSTMKLQLGECSDTEAPIRSNSVTFTQGL</sequence>
<dbReference type="PANTHER" id="PTHR33167:SF33">
    <property type="entry name" value="MYB-CC TYPE TRANSCRIPTION FACTOR LHEQLE-CONTAINING DOMAIN-CONTAINING PROTEIN"/>
    <property type="match status" value="1"/>
</dbReference>
<dbReference type="OrthoDB" id="1928288at2759"/>
<accession>A0A9D4X7E7</accession>
<proteinExistence type="predicted"/>
<dbReference type="Proteomes" id="UP001058974">
    <property type="component" value="Chromosome 4"/>
</dbReference>
<dbReference type="AlphaFoldDB" id="A0A9D4X7E7"/>
<evidence type="ECO:0000313" key="2">
    <source>
        <dbReference type="Proteomes" id="UP001058974"/>
    </source>
</evidence>
<organism evidence="1 2">
    <name type="scientific">Pisum sativum</name>
    <name type="common">Garden pea</name>
    <name type="synonym">Lathyrus oleraceus</name>
    <dbReference type="NCBI Taxonomy" id="3888"/>
    <lineage>
        <taxon>Eukaryota</taxon>
        <taxon>Viridiplantae</taxon>
        <taxon>Streptophyta</taxon>
        <taxon>Embryophyta</taxon>
        <taxon>Tracheophyta</taxon>
        <taxon>Spermatophyta</taxon>
        <taxon>Magnoliopsida</taxon>
        <taxon>eudicotyledons</taxon>
        <taxon>Gunneridae</taxon>
        <taxon>Pentapetalae</taxon>
        <taxon>rosids</taxon>
        <taxon>fabids</taxon>
        <taxon>Fabales</taxon>
        <taxon>Fabaceae</taxon>
        <taxon>Papilionoideae</taxon>
        <taxon>50 kb inversion clade</taxon>
        <taxon>NPAAA clade</taxon>
        <taxon>Hologalegina</taxon>
        <taxon>IRL clade</taxon>
        <taxon>Fabeae</taxon>
        <taxon>Lathyrus</taxon>
    </lineage>
</organism>
<dbReference type="EMBL" id="JAMSHJ010000004">
    <property type="protein sequence ID" value="KAI5415047.1"/>
    <property type="molecule type" value="Genomic_DNA"/>
</dbReference>
<dbReference type="PANTHER" id="PTHR33167">
    <property type="entry name" value="TRANSCRIPTION FACTOR, PUTATIVE (DUF863)-RELATED"/>
    <property type="match status" value="1"/>
</dbReference>
<comment type="caution">
    <text evidence="1">The sequence shown here is derived from an EMBL/GenBank/DDBJ whole genome shotgun (WGS) entry which is preliminary data.</text>
</comment>